<dbReference type="OMA" id="YEGDDYH"/>
<dbReference type="InterPro" id="IPR031322">
    <property type="entry name" value="Shikimate/glucono_kinase"/>
</dbReference>
<evidence type="ECO:0000256" key="7">
    <source>
        <dbReference type="ARBA" id="ARBA00022840"/>
    </source>
</evidence>
<accession>D3B0P0</accession>
<dbReference type="SUPFAM" id="SSF52540">
    <property type="entry name" value="P-loop containing nucleoside triphosphate hydrolases"/>
    <property type="match status" value="1"/>
</dbReference>
<dbReference type="PRINTS" id="PR01100">
    <property type="entry name" value="SHIKIMTKNASE"/>
</dbReference>
<gene>
    <name evidence="10" type="ORF">PPL_01857</name>
</gene>
<organism evidence="10 11">
    <name type="scientific">Heterostelium pallidum (strain ATCC 26659 / Pp 5 / PN500)</name>
    <name type="common">Cellular slime mold</name>
    <name type="synonym">Polysphondylium pallidum</name>
    <dbReference type="NCBI Taxonomy" id="670386"/>
    <lineage>
        <taxon>Eukaryota</taxon>
        <taxon>Amoebozoa</taxon>
        <taxon>Evosea</taxon>
        <taxon>Eumycetozoa</taxon>
        <taxon>Dictyostelia</taxon>
        <taxon>Acytosteliales</taxon>
        <taxon>Acytosteliaceae</taxon>
        <taxon>Heterostelium</taxon>
    </lineage>
</organism>
<evidence type="ECO:0000256" key="3">
    <source>
        <dbReference type="ARBA" id="ARBA00012054"/>
    </source>
</evidence>
<dbReference type="GO" id="GO:0046316">
    <property type="term" value="F:gluconokinase activity"/>
    <property type="evidence" value="ECO:0007669"/>
    <property type="project" value="UniProtKB-EC"/>
</dbReference>
<dbReference type="FunFam" id="3.40.50.300:FF:000522">
    <property type="entry name" value="Gluconokinase"/>
    <property type="match status" value="1"/>
</dbReference>
<keyword evidence="11" id="KW-1185">Reference proteome</keyword>
<dbReference type="PANTHER" id="PTHR43442">
    <property type="entry name" value="GLUCONOKINASE-RELATED"/>
    <property type="match status" value="1"/>
</dbReference>
<dbReference type="CDD" id="cd02021">
    <property type="entry name" value="GntK"/>
    <property type="match status" value="1"/>
</dbReference>
<dbReference type="GO" id="GO:0005737">
    <property type="term" value="C:cytoplasm"/>
    <property type="evidence" value="ECO:0007669"/>
    <property type="project" value="TreeGrafter"/>
</dbReference>
<name>D3B0P0_HETP5</name>
<sequence>MSTEEPSIQSSVTTCHCVVVMGVSGSGKSVVGYSLSTLLRCKFIDGDDLHPRANILKMASGQPLNDDDRLPWLIRLNDVAFSLSHKNERGVLVCSALKRRYRDILRKDNPGIMFIYLKGSFEVILERLQARSGHFMPSSLLTSQFQALEEPSESEEPDVLHVNIDTGSVEEVSKLCYQMLYQRNF</sequence>
<dbReference type="InterPro" id="IPR027417">
    <property type="entry name" value="P-loop_NTPase"/>
</dbReference>
<evidence type="ECO:0000313" key="11">
    <source>
        <dbReference type="Proteomes" id="UP000001396"/>
    </source>
</evidence>
<keyword evidence="7 9" id="KW-0067">ATP-binding</keyword>
<proteinExistence type="inferred from homology"/>
<dbReference type="GeneID" id="31357384"/>
<dbReference type="RefSeq" id="XP_020436975.1">
    <property type="nucleotide sequence ID" value="XM_020572858.1"/>
</dbReference>
<keyword evidence="6 9" id="KW-0418">Kinase</keyword>
<evidence type="ECO:0000256" key="1">
    <source>
        <dbReference type="ARBA" id="ARBA00004875"/>
    </source>
</evidence>
<reference evidence="10 11" key="1">
    <citation type="journal article" date="2011" name="Genome Res.">
        <title>Phylogeny-wide analysis of social amoeba genomes highlights ancient origins for complex intercellular communication.</title>
        <authorList>
            <person name="Heidel A.J."/>
            <person name="Lawal H.M."/>
            <person name="Felder M."/>
            <person name="Schilde C."/>
            <person name="Helps N.R."/>
            <person name="Tunggal B."/>
            <person name="Rivero F."/>
            <person name="John U."/>
            <person name="Schleicher M."/>
            <person name="Eichinger L."/>
            <person name="Platzer M."/>
            <person name="Noegel A.A."/>
            <person name="Schaap P."/>
            <person name="Gloeckner G."/>
        </authorList>
    </citation>
    <scope>NUCLEOTIDE SEQUENCE [LARGE SCALE GENOMIC DNA]</scope>
    <source>
        <strain evidence="11">ATCC 26659 / Pp 5 / PN500</strain>
    </source>
</reference>
<dbReference type="GO" id="GO:0005524">
    <property type="term" value="F:ATP binding"/>
    <property type="evidence" value="ECO:0007669"/>
    <property type="project" value="UniProtKB-KW"/>
</dbReference>
<dbReference type="GO" id="GO:0005975">
    <property type="term" value="P:carbohydrate metabolic process"/>
    <property type="evidence" value="ECO:0007669"/>
    <property type="project" value="InterPro"/>
</dbReference>
<dbReference type="AlphaFoldDB" id="D3B0P0"/>
<keyword evidence="5 9" id="KW-0547">Nucleotide-binding</keyword>
<dbReference type="PANTHER" id="PTHR43442:SF3">
    <property type="entry name" value="GLUCONOKINASE-RELATED"/>
    <property type="match status" value="1"/>
</dbReference>
<dbReference type="FunCoup" id="D3B0P0">
    <property type="interactions" value="90"/>
</dbReference>
<protein>
    <recommendedName>
        <fullName evidence="3 9">Gluconokinase</fullName>
        <ecNumber evidence="3 9">2.7.1.12</ecNumber>
    </recommendedName>
</protein>
<comment type="pathway">
    <text evidence="1 9">Carbohydrate acid metabolism; D-gluconate degradation.</text>
</comment>
<evidence type="ECO:0000256" key="8">
    <source>
        <dbReference type="ARBA" id="ARBA00048090"/>
    </source>
</evidence>
<dbReference type="Proteomes" id="UP000001396">
    <property type="component" value="Unassembled WGS sequence"/>
</dbReference>
<comment type="caution">
    <text evidence="10">The sequence shown here is derived from an EMBL/GenBank/DDBJ whole genome shotgun (WGS) entry which is preliminary data.</text>
</comment>
<dbReference type="Pfam" id="PF01202">
    <property type="entry name" value="SKI"/>
    <property type="match status" value="1"/>
</dbReference>
<dbReference type="EC" id="2.7.1.12" evidence="3 9"/>
<evidence type="ECO:0000256" key="5">
    <source>
        <dbReference type="ARBA" id="ARBA00022741"/>
    </source>
</evidence>
<evidence type="ECO:0000256" key="2">
    <source>
        <dbReference type="ARBA" id="ARBA00008420"/>
    </source>
</evidence>
<evidence type="ECO:0000256" key="6">
    <source>
        <dbReference type="ARBA" id="ARBA00022777"/>
    </source>
</evidence>
<comment type="similarity">
    <text evidence="2 9">Belongs to the gluconokinase GntK/GntV family.</text>
</comment>
<dbReference type="EMBL" id="ADBJ01000008">
    <property type="protein sequence ID" value="EFA84864.1"/>
    <property type="molecule type" value="Genomic_DNA"/>
</dbReference>
<dbReference type="STRING" id="670386.D3B0P0"/>
<dbReference type="NCBIfam" id="TIGR01313">
    <property type="entry name" value="therm_gnt_kin"/>
    <property type="match status" value="1"/>
</dbReference>
<dbReference type="InParanoid" id="D3B0P0"/>
<comment type="catalytic activity">
    <reaction evidence="8 9">
        <text>D-gluconate + ATP = 6-phospho-D-gluconate + ADP + H(+)</text>
        <dbReference type="Rhea" id="RHEA:19433"/>
        <dbReference type="ChEBI" id="CHEBI:15378"/>
        <dbReference type="ChEBI" id="CHEBI:18391"/>
        <dbReference type="ChEBI" id="CHEBI:30616"/>
        <dbReference type="ChEBI" id="CHEBI:58759"/>
        <dbReference type="ChEBI" id="CHEBI:456216"/>
        <dbReference type="EC" id="2.7.1.12"/>
    </reaction>
</comment>
<dbReference type="Gene3D" id="3.40.50.300">
    <property type="entry name" value="P-loop containing nucleotide triphosphate hydrolases"/>
    <property type="match status" value="1"/>
</dbReference>
<evidence type="ECO:0000256" key="9">
    <source>
        <dbReference type="RuleBase" id="RU363066"/>
    </source>
</evidence>
<keyword evidence="4 9" id="KW-0808">Transferase</keyword>
<dbReference type="InterPro" id="IPR006001">
    <property type="entry name" value="Therm_gnt_kin"/>
</dbReference>
<evidence type="ECO:0000313" key="10">
    <source>
        <dbReference type="EMBL" id="EFA84864.1"/>
    </source>
</evidence>
<dbReference type="UniPathway" id="UPA00792"/>
<evidence type="ECO:0000256" key="4">
    <source>
        <dbReference type="ARBA" id="ARBA00022679"/>
    </source>
</evidence>